<evidence type="ECO:0000313" key="6">
    <source>
        <dbReference type="RefSeq" id="XP_013883448.1"/>
    </source>
</evidence>
<feature type="coiled-coil region" evidence="2">
    <location>
        <begin position="498"/>
        <end position="630"/>
    </location>
</feature>
<keyword evidence="6" id="KW-0966">Cell projection</keyword>
<evidence type="ECO:0000313" key="5">
    <source>
        <dbReference type="Proteomes" id="UP000192220"/>
    </source>
</evidence>
<dbReference type="Pfam" id="PF21771">
    <property type="entry name" value="CFAP58_CC"/>
    <property type="match status" value="2"/>
</dbReference>
<dbReference type="AlphaFoldDB" id="A0A2I4CTX6"/>
<keyword evidence="6" id="KW-0969">Cilium</keyword>
<proteinExistence type="predicted"/>
<dbReference type="GO" id="GO:0005856">
    <property type="term" value="C:cytoskeleton"/>
    <property type="evidence" value="ECO:0007669"/>
    <property type="project" value="TreeGrafter"/>
</dbReference>
<dbReference type="RefSeq" id="XP_013883448.1">
    <property type="nucleotide sequence ID" value="XM_014027994.1"/>
</dbReference>
<feature type="domain" description="Cilia- and flagella-associated protein 58 central coiled coil" evidence="4">
    <location>
        <begin position="477"/>
        <end position="691"/>
    </location>
</feature>
<gene>
    <name evidence="6" type="primary">cfap58</name>
</gene>
<protein>
    <submittedName>
        <fullName evidence="6">Cilia- and flagella-associated protein 58</fullName>
    </submittedName>
</protein>
<feature type="region of interest" description="Disordered" evidence="3">
    <location>
        <begin position="851"/>
        <end position="890"/>
    </location>
</feature>
<dbReference type="CTD" id="159686"/>
<evidence type="ECO:0000256" key="2">
    <source>
        <dbReference type="SAM" id="Coils"/>
    </source>
</evidence>
<evidence type="ECO:0000259" key="4">
    <source>
        <dbReference type="Pfam" id="PF21771"/>
    </source>
</evidence>
<evidence type="ECO:0000256" key="1">
    <source>
        <dbReference type="ARBA" id="ARBA00023054"/>
    </source>
</evidence>
<feature type="region of interest" description="Disordered" evidence="3">
    <location>
        <begin position="230"/>
        <end position="254"/>
    </location>
</feature>
<dbReference type="KEGG" id="alim:106532012"/>
<feature type="domain" description="Cilia- and flagella-associated protein 58 central coiled coil" evidence="4">
    <location>
        <begin position="362"/>
        <end position="452"/>
    </location>
</feature>
<dbReference type="PANTHER" id="PTHR32083">
    <property type="entry name" value="CILIA AND FLAGELLA-ASSOCIATED PROTEIN 58-RELATED"/>
    <property type="match status" value="1"/>
</dbReference>
<reference evidence="6" key="1">
    <citation type="submission" date="2025-08" db="UniProtKB">
        <authorList>
            <consortium name="RefSeq"/>
        </authorList>
    </citation>
    <scope>IDENTIFICATION</scope>
    <source>
        <strain evidence="6">Quisiro</strain>
        <tissue evidence="6">Liver</tissue>
    </source>
</reference>
<keyword evidence="1 2" id="KW-0175">Coiled coil</keyword>
<dbReference type="PANTHER" id="PTHR32083:SF0">
    <property type="entry name" value="CILIA AND FLAGELLA-ASSOCIATED PROTEIN 58"/>
    <property type="match status" value="1"/>
</dbReference>
<dbReference type="GeneID" id="106532012"/>
<dbReference type="STRING" id="52670.A0A2I4CTX6"/>
<evidence type="ECO:0000256" key="3">
    <source>
        <dbReference type="SAM" id="MobiDB-lite"/>
    </source>
</evidence>
<sequence length="890" mass="104070">MLLCLQEKDFAGGDSFQSLEEFLVILGESAGDQSADRIRLEFNKLILALKKSRDNEKRLMSKCRDLNAEIMSTSAKVAAAVKLSQEDETTITSLKMELNKAWQMIDAAHTKERKHNETIQSLKVEVSNLSKLSEQAEQAVDQERVNLTNMVEELSKERTKLETTVEDLREKLKQALTTQQALEAERETAFQNISQLQQGLQTQQNEISRETSLKEKLEKEVKQLHTDMEARTSEIKTQKQQVQKANEEQHKQEQKVKELKILYERSIKELEQIQAKNSKLQQECEHLALAKENLSVENQQLTNQLKLRGEEVSQLRQEVSKQTKMRETTQKKFHQMEDQKAEVEVQKETLKAQISALEKDLESAQKQVEADKKSSDELLRERDILQKNMTKAVQAAEKQQSLVKLLEQDKRTLEHEISGYCQEVHKQRTIIQQLGKDRDRHINHNSSLMQKAAPRIGINTACSDCTQTNRVLFIPQVQQKISDLEVRETEICDWRKKVTEAESKLRQQENQLESVVLERNLYSKNLVKAQEEIAEMKRKMKTLNNQVSRLRDEIIGKEEALIKDQQEHKHLEKDNEALKAELQSVKLLVEDTKLCVDSQQAEKQKLQRIISDMESEKIQQKKQLDQVIRERDGLGKQLLRRNDERALLYEKIRIQQSILSKGDFHYNQRLEDIHLLKLEIKRLSRKKRILDKSLPNMEELRTQLFHLQNELLRERTRNSILEEQLKPINIHRWRRLEGTDPGKFQLIQKIQFLQKRLISKTQDLGQQELLLQEKEKLYVELKQILAKRPGPEAAEQLQQCQWTLRERTKKLKALIAELTMLNSNIKEYKTENQRLTSELENVKKKYLNQKKLHSEQKTRTKVDQLEPVTQLSSRPHFTGGGFKTDPPVRC</sequence>
<feature type="region of interest" description="Disordered" evidence="3">
    <location>
        <begin position="319"/>
        <end position="339"/>
    </location>
</feature>
<keyword evidence="5" id="KW-1185">Reference proteome</keyword>
<name>A0A2I4CTX6_AUSLI</name>
<dbReference type="Proteomes" id="UP000192220">
    <property type="component" value="Unplaced"/>
</dbReference>
<dbReference type="InterPro" id="IPR049270">
    <property type="entry name" value="CFAP58_CC"/>
</dbReference>
<feature type="compositionally biased region" description="Basic and acidic residues" evidence="3">
    <location>
        <begin position="245"/>
        <end position="254"/>
    </location>
</feature>
<organism evidence="5 6">
    <name type="scientific">Austrofundulus limnaeus</name>
    <name type="common">Annual killifish</name>
    <dbReference type="NCBI Taxonomy" id="52670"/>
    <lineage>
        <taxon>Eukaryota</taxon>
        <taxon>Metazoa</taxon>
        <taxon>Chordata</taxon>
        <taxon>Craniata</taxon>
        <taxon>Vertebrata</taxon>
        <taxon>Euteleostomi</taxon>
        <taxon>Actinopterygii</taxon>
        <taxon>Neopterygii</taxon>
        <taxon>Teleostei</taxon>
        <taxon>Neoteleostei</taxon>
        <taxon>Acanthomorphata</taxon>
        <taxon>Ovalentaria</taxon>
        <taxon>Atherinomorphae</taxon>
        <taxon>Cyprinodontiformes</taxon>
        <taxon>Rivulidae</taxon>
        <taxon>Austrofundulus</taxon>
    </lineage>
</organism>
<accession>A0A2I4CTX6</accession>
<keyword evidence="6" id="KW-0282">Flagellum</keyword>
<dbReference type="InParanoid" id="A0A2I4CTX6"/>
<dbReference type="OrthoDB" id="264785at2759"/>
<feature type="compositionally biased region" description="Basic and acidic residues" evidence="3">
    <location>
        <begin position="852"/>
        <end position="864"/>
    </location>
</feature>
<dbReference type="FunCoup" id="A0A2I4CTX6">
    <property type="interactions" value="193"/>
</dbReference>